<evidence type="ECO:0000256" key="2">
    <source>
        <dbReference type="ARBA" id="ARBA00008583"/>
    </source>
</evidence>
<comment type="subcellular location">
    <subcellularLocation>
        <location evidence="1">Membrane</location>
        <topology evidence="1">Multi-pass membrane protein</topology>
    </subcellularLocation>
</comment>
<dbReference type="PANTHER" id="PTHR43495:SF5">
    <property type="entry name" value="GAMMA-AMINOBUTYRIC ACID PERMEASE"/>
    <property type="match status" value="1"/>
</dbReference>
<dbReference type="Gene3D" id="1.20.1740.10">
    <property type="entry name" value="Amino acid/polyamine transporter I"/>
    <property type="match status" value="1"/>
</dbReference>
<evidence type="ECO:0000256" key="4">
    <source>
        <dbReference type="ARBA" id="ARBA00022692"/>
    </source>
</evidence>
<feature type="transmembrane region" description="Helical" evidence="9">
    <location>
        <begin position="56"/>
        <end position="74"/>
    </location>
</feature>
<dbReference type="GO" id="GO:0016020">
    <property type="term" value="C:membrane"/>
    <property type="evidence" value="ECO:0007669"/>
    <property type="project" value="UniProtKB-SubCell"/>
</dbReference>
<dbReference type="RefSeq" id="WP_308806813.1">
    <property type="nucleotide sequence ID" value="NZ_CAMYCL010000014.1"/>
</dbReference>
<dbReference type="Proteomes" id="UP001275049">
    <property type="component" value="Unassembled WGS sequence"/>
</dbReference>
<dbReference type="EMBL" id="JAWNGA010000013">
    <property type="protein sequence ID" value="MDY5133522.1"/>
    <property type="molecule type" value="Genomic_DNA"/>
</dbReference>
<dbReference type="Pfam" id="PF00324">
    <property type="entry name" value="AA_permease"/>
    <property type="match status" value="1"/>
</dbReference>
<dbReference type="GO" id="GO:0006865">
    <property type="term" value="P:amino acid transport"/>
    <property type="evidence" value="ECO:0007669"/>
    <property type="project" value="UniProtKB-KW"/>
</dbReference>
<dbReference type="PANTHER" id="PTHR43495">
    <property type="entry name" value="GABA PERMEASE"/>
    <property type="match status" value="1"/>
</dbReference>
<keyword evidence="13" id="KW-1185">Reference proteome</keyword>
<keyword evidence="7 9" id="KW-0472">Membrane</keyword>
<dbReference type="GO" id="GO:0055085">
    <property type="term" value="P:transmembrane transport"/>
    <property type="evidence" value="ECO:0007669"/>
    <property type="project" value="InterPro"/>
</dbReference>
<evidence type="ECO:0000256" key="7">
    <source>
        <dbReference type="ARBA" id="ARBA00023136"/>
    </source>
</evidence>
<accession>A0AAW9HNN1</accession>
<feature type="transmembrane region" description="Helical" evidence="9">
    <location>
        <begin position="372"/>
        <end position="397"/>
    </location>
</feature>
<evidence type="ECO:0000313" key="11">
    <source>
        <dbReference type="EMBL" id="MDY5133522.1"/>
    </source>
</evidence>
<reference evidence="12 13" key="1">
    <citation type="submission" date="2023-10" db="EMBL/GenBank/DDBJ databases">
        <title>Whole Genome based description of the genera Actinobaculum and Actinotignum reveals a complex phylogenetic relationship within the species included in the genus Actinotignum.</title>
        <authorList>
            <person name="Jensen C.S."/>
            <person name="Dargis R."/>
            <person name="Kemp M."/>
            <person name="Christensen J.J."/>
        </authorList>
    </citation>
    <scope>NUCLEOTIDE SEQUENCE</scope>
    <source>
        <strain evidence="12">SLA_B511</strain>
        <strain evidence="11 13">SLA_B974</strain>
    </source>
</reference>
<dbReference type="PIRSF" id="PIRSF006060">
    <property type="entry name" value="AA_transporter"/>
    <property type="match status" value="1"/>
</dbReference>
<dbReference type="AlphaFoldDB" id="A0AAW9HNN1"/>
<feature type="transmembrane region" description="Helical" evidence="9">
    <location>
        <begin position="168"/>
        <end position="186"/>
    </location>
</feature>
<dbReference type="Proteomes" id="UP001281731">
    <property type="component" value="Unassembled WGS sequence"/>
</dbReference>
<evidence type="ECO:0000313" key="13">
    <source>
        <dbReference type="Proteomes" id="UP001275049"/>
    </source>
</evidence>
<organism evidence="12 14">
    <name type="scientific">Actinotignum urinale</name>
    <dbReference type="NCBI Taxonomy" id="190146"/>
    <lineage>
        <taxon>Bacteria</taxon>
        <taxon>Bacillati</taxon>
        <taxon>Actinomycetota</taxon>
        <taxon>Actinomycetes</taxon>
        <taxon>Actinomycetales</taxon>
        <taxon>Actinomycetaceae</taxon>
        <taxon>Actinotignum</taxon>
    </lineage>
</organism>
<evidence type="ECO:0000313" key="14">
    <source>
        <dbReference type="Proteomes" id="UP001281731"/>
    </source>
</evidence>
<dbReference type="EMBL" id="JAWNGC010000010">
    <property type="protein sequence ID" value="MDY5155523.1"/>
    <property type="molecule type" value="Genomic_DNA"/>
</dbReference>
<evidence type="ECO:0000256" key="5">
    <source>
        <dbReference type="ARBA" id="ARBA00022970"/>
    </source>
</evidence>
<evidence type="ECO:0000256" key="1">
    <source>
        <dbReference type="ARBA" id="ARBA00004141"/>
    </source>
</evidence>
<comment type="similarity">
    <text evidence="2">Belongs to the amino acid-polyamine-organocation (APC) superfamily. Amino acid transporter (AAT) (TC 2.A.3.1) family.</text>
</comment>
<feature type="transmembrane region" description="Helical" evidence="9">
    <location>
        <begin position="418"/>
        <end position="436"/>
    </location>
</feature>
<feature type="region of interest" description="Disordered" evidence="8">
    <location>
        <begin position="1"/>
        <end position="20"/>
    </location>
</feature>
<feature type="transmembrane region" description="Helical" evidence="9">
    <location>
        <begin position="27"/>
        <end position="49"/>
    </location>
</feature>
<feature type="domain" description="Amino acid permease/ SLC12A" evidence="10">
    <location>
        <begin position="27"/>
        <end position="462"/>
    </location>
</feature>
<sequence length="509" mass="53636">MTSTRTTADSNGKPKTDLHRNLTSGQIGMIALSGALGTGLFLGSGATVALAGPATILSYALAGLLALGVVWAVAEMVTTHPLPGGHGTVTASYVGKLGGFLGRWNLTVTACVAMGAEVTASATYLQRWLPWLDRGTGTVLCALFIIILNLAAVNFYGFSEYWFSMIKVVAITVFILLGVVMITVGLPGKEATGVHNLVDYGGFAPYGVVGILAATCMATFSFGGIEHVSVTAAESGNPTKDFPRAAHTMIWRLLIFYIGAISVIVMIQPWTVTAEPIHDISHSPFVKALDAAHVPYAGDIMNAVLLVAALSAANGCLYAASRMIHSLGESGMAPRFAAHTSHNGAPRNAVALASIGMLIACVLAIVSPESAFAYLFGCATVGILTTWTIIMVSHLAFRRRRKELGLPEAMPKLWGAPYTNIAVILGCFGIMCGLWWLLPVAWYAGVPYIAILFISYAILHRFGHMDTPKDLAMEEKLALESATADTVDEGQATDTVAKGQATDTVAKGQ</sequence>
<gene>
    <name evidence="12" type="ORF">R6G80_07295</name>
    <name evidence="11" type="ORF">R6G86_07195</name>
</gene>
<keyword evidence="3" id="KW-0813">Transport</keyword>
<name>A0AAW9HNN1_9ACTO</name>
<feature type="compositionally biased region" description="Polar residues" evidence="8">
    <location>
        <begin position="1"/>
        <end position="10"/>
    </location>
</feature>
<protein>
    <submittedName>
        <fullName evidence="12">Amino acid permease</fullName>
    </submittedName>
</protein>
<evidence type="ECO:0000256" key="9">
    <source>
        <dbReference type="SAM" id="Phobius"/>
    </source>
</evidence>
<feature type="transmembrane region" description="Helical" evidence="9">
    <location>
        <begin position="349"/>
        <end position="366"/>
    </location>
</feature>
<keyword evidence="4 9" id="KW-0812">Transmembrane</keyword>
<dbReference type="InterPro" id="IPR004840">
    <property type="entry name" value="Amino_acid_permease_CS"/>
</dbReference>
<proteinExistence type="inferred from homology"/>
<evidence type="ECO:0000256" key="3">
    <source>
        <dbReference type="ARBA" id="ARBA00022448"/>
    </source>
</evidence>
<keyword evidence="6 9" id="KW-1133">Transmembrane helix</keyword>
<keyword evidence="5" id="KW-0029">Amino-acid transport</keyword>
<dbReference type="FunFam" id="1.20.1740.10:FF:000001">
    <property type="entry name" value="Amino acid permease"/>
    <property type="match status" value="1"/>
</dbReference>
<feature type="transmembrane region" description="Helical" evidence="9">
    <location>
        <begin position="249"/>
        <end position="267"/>
    </location>
</feature>
<dbReference type="PROSITE" id="PS00218">
    <property type="entry name" value="AMINO_ACID_PERMEASE_1"/>
    <property type="match status" value="1"/>
</dbReference>
<evidence type="ECO:0000256" key="6">
    <source>
        <dbReference type="ARBA" id="ARBA00022989"/>
    </source>
</evidence>
<feature type="transmembrane region" description="Helical" evidence="9">
    <location>
        <begin position="137"/>
        <end position="156"/>
    </location>
</feature>
<evidence type="ECO:0000256" key="8">
    <source>
        <dbReference type="SAM" id="MobiDB-lite"/>
    </source>
</evidence>
<dbReference type="InterPro" id="IPR004841">
    <property type="entry name" value="AA-permease/SLC12A_dom"/>
</dbReference>
<feature type="transmembrane region" description="Helical" evidence="9">
    <location>
        <begin position="300"/>
        <end position="320"/>
    </location>
</feature>
<evidence type="ECO:0000259" key="10">
    <source>
        <dbReference type="Pfam" id="PF00324"/>
    </source>
</evidence>
<feature type="transmembrane region" description="Helical" evidence="9">
    <location>
        <begin position="206"/>
        <end position="228"/>
    </location>
</feature>
<evidence type="ECO:0000313" key="12">
    <source>
        <dbReference type="EMBL" id="MDY5155523.1"/>
    </source>
</evidence>
<feature type="region of interest" description="Disordered" evidence="8">
    <location>
        <begin position="484"/>
        <end position="509"/>
    </location>
</feature>
<feature type="transmembrane region" description="Helical" evidence="9">
    <location>
        <begin position="442"/>
        <end position="459"/>
    </location>
</feature>
<comment type="caution">
    <text evidence="12">The sequence shown here is derived from an EMBL/GenBank/DDBJ whole genome shotgun (WGS) entry which is preliminary data.</text>
</comment>